<feature type="compositionally biased region" description="Polar residues" evidence="1">
    <location>
        <begin position="1"/>
        <end position="13"/>
    </location>
</feature>
<dbReference type="EMBL" id="JAAOAO010000224">
    <property type="protein sequence ID" value="KAF5555102.1"/>
    <property type="molecule type" value="Genomic_DNA"/>
</dbReference>
<reference evidence="2 3" key="1">
    <citation type="submission" date="2020-05" db="EMBL/GenBank/DDBJ databases">
        <title>Identification and distribution of gene clusters putatively required for synthesis of sphingolipid metabolism inhibitors in phylogenetically diverse species of the filamentous fungus Fusarium.</title>
        <authorList>
            <person name="Kim H.-S."/>
            <person name="Busman M."/>
            <person name="Brown D.W."/>
            <person name="Divon H."/>
            <person name="Uhlig S."/>
            <person name="Proctor R.H."/>
        </authorList>
    </citation>
    <scope>NUCLEOTIDE SEQUENCE [LARGE SCALE GENOMIC DNA]</scope>
    <source>
        <strain evidence="2 3">NRRL 25196</strain>
    </source>
</reference>
<organism evidence="2 3">
    <name type="scientific">Fusarium napiforme</name>
    <dbReference type="NCBI Taxonomy" id="42672"/>
    <lineage>
        <taxon>Eukaryota</taxon>
        <taxon>Fungi</taxon>
        <taxon>Dikarya</taxon>
        <taxon>Ascomycota</taxon>
        <taxon>Pezizomycotina</taxon>
        <taxon>Sordariomycetes</taxon>
        <taxon>Hypocreomycetidae</taxon>
        <taxon>Hypocreales</taxon>
        <taxon>Nectriaceae</taxon>
        <taxon>Fusarium</taxon>
        <taxon>Fusarium fujikuroi species complex</taxon>
    </lineage>
</organism>
<sequence length="99" mass="11246">MNRDNTPSTISVQKTRKTRSDKGRLQLEAEPVTFRTAEKTPVDGELTLNLDDFAEDKHCEGIDNLRVSIPYNKLCNILGKAEMKASYMQIDRAEEESVE</sequence>
<protein>
    <submittedName>
        <fullName evidence="2">Uncharacterized protein</fullName>
    </submittedName>
</protein>
<evidence type="ECO:0000313" key="2">
    <source>
        <dbReference type="EMBL" id="KAF5555102.1"/>
    </source>
</evidence>
<dbReference type="Proteomes" id="UP000574317">
    <property type="component" value="Unassembled WGS sequence"/>
</dbReference>
<name>A0A8H5JH18_9HYPO</name>
<dbReference type="AlphaFoldDB" id="A0A8H5JH18"/>
<evidence type="ECO:0000313" key="3">
    <source>
        <dbReference type="Proteomes" id="UP000574317"/>
    </source>
</evidence>
<evidence type="ECO:0000256" key="1">
    <source>
        <dbReference type="SAM" id="MobiDB-lite"/>
    </source>
</evidence>
<proteinExistence type="predicted"/>
<keyword evidence="3" id="KW-1185">Reference proteome</keyword>
<comment type="caution">
    <text evidence="2">The sequence shown here is derived from an EMBL/GenBank/DDBJ whole genome shotgun (WGS) entry which is preliminary data.</text>
</comment>
<feature type="region of interest" description="Disordered" evidence="1">
    <location>
        <begin position="1"/>
        <end position="23"/>
    </location>
</feature>
<gene>
    <name evidence="2" type="ORF">FNAPI_6231</name>
</gene>
<accession>A0A8H5JH18</accession>